<dbReference type="GO" id="GO:0007229">
    <property type="term" value="P:integrin-mediated signaling pathway"/>
    <property type="evidence" value="ECO:0007669"/>
    <property type="project" value="UniProtKB-KW"/>
</dbReference>
<comment type="caution">
    <text evidence="2">The sequence shown here is derived from an EMBL/GenBank/DDBJ whole genome shotgun (WGS) entry which is preliminary data.</text>
</comment>
<proteinExistence type="predicted"/>
<dbReference type="InterPro" id="IPR036457">
    <property type="entry name" value="PPM-type-like_dom_sf"/>
</dbReference>
<dbReference type="PANTHER" id="PTHR13832:SF699">
    <property type="entry name" value="INTEGRIN-LINKED KINASE-ASSOCIATED SERINE_THREONINE PHOSPHATASE 2C"/>
    <property type="match status" value="1"/>
</dbReference>
<dbReference type="Proteomes" id="UP000735302">
    <property type="component" value="Unassembled WGS sequence"/>
</dbReference>
<evidence type="ECO:0000259" key="1">
    <source>
        <dbReference type="PROSITE" id="PS51746"/>
    </source>
</evidence>
<dbReference type="PANTHER" id="PTHR13832">
    <property type="entry name" value="PROTEIN PHOSPHATASE 2C"/>
    <property type="match status" value="1"/>
</dbReference>
<keyword evidence="2" id="KW-0418">Kinase</keyword>
<dbReference type="SUPFAM" id="SSF81606">
    <property type="entry name" value="PP2C-like"/>
    <property type="match status" value="1"/>
</dbReference>
<dbReference type="CDD" id="cd00143">
    <property type="entry name" value="PP2Cc"/>
    <property type="match status" value="1"/>
</dbReference>
<feature type="domain" description="PPM-type phosphatase" evidence="1">
    <location>
        <begin position="1"/>
        <end position="137"/>
    </location>
</feature>
<evidence type="ECO:0000313" key="3">
    <source>
        <dbReference type="Proteomes" id="UP000735302"/>
    </source>
</evidence>
<dbReference type="PROSITE" id="PS51746">
    <property type="entry name" value="PPM_2"/>
    <property type="match status" value="1"/>
</dbReference>
<reference evidence="2 3" key="1">
    <citation type="journal article" date="2021" name="Elife">
        <title>Chloroplast acquisition without the gene transfer in kleptoplastic sea slugs, Plakobranchus ocellatus.</title>
        <authorList>
            <person name="Maeda T."/>
            <person name="Takahashi S."/>
            <person name="Yoshida T."/>
            <person name="Shimamura S."/>
            <person name="Takaki Y."/>
            <person name="Nagai Y."/>
            <person name="Toyoda A."/>
            <person name="Suzuki Y."/>
            <person name="Arimoto A."/>
            <person name="Ishii H."/>
            <person name="Satoh N."/>
            <person name="Nishiyama T."/>
            <person name="Hasebe M."/>
            <person name="Maruyama T."/>
            <person name="Minagawa J."/>
            <person name="Obokata J."/>
            <person name="Shigenobu S."/>
        </authorList>
    </citation>
    <scope>NUCLEOTIDE SEQUENCE [LARGE SCALE GENOMIC DNA]</scope>
</reference>
<protein>
    <submittedName>
        <fullName evidence="2">Integrin-linked kinase-associated serine/threonine phosphatase 2c</fullName>
    </submittedName>
</protein>
<dbReference type="GO" id="GO:0016301">
    <property type="term" value="F:kinase activity"/>
    <property type="evidence" value="ECO:0007669"/>
    <property type="project" value="UniProtKB-KW"/>
</dbReference>
<sequence length="140" mass="15591">MSLTVDHNPNVYEERMRIQKAGGNVREGRVLGVLEVSRSIGDGPYKRHGVTCVPDIKRCQLSDSDRYLMIACDGLWKSYSVDESIKFANKVLEDPTTVACGRKTATDIKFENACNKLANSAVLRLSGDNVTVIMVDIRKR</sequence>
<evidence type="ECO:0000313" key="2">
    <source>
        <dbReference type="EMBL" id="GFO44593.1"/>
    </source>
</evidence>
<name>A0AAV4DJZ9_9GAST</name>
<dbReference type="Pfam" id="PF00481">
    <property type="entry name" value="PP2C"/>
    <property type="match status" value="1"/>
</dbReference>
<dbReference type="Gene3D" id="3.60.40.10">
    <property type="entry name" value="PPM-type phosphatase domain"/>
    <property type="match status" value="1"/>
</dbReference>
<dbReference type="GO" id="GO:0004722">
    <property type="term" value="F:protein serine/threonine phosphatase activity"/>
    <property type="evidence" value="ECO:0007669"/>
    <property type="project" value="InterPro"/>
</dbReference>
<keyword evidence="3" id="KW-1185">Reference proteome</keyword>
<accession>A0AAV4DJZ9</accession>
<keyword evidence="2" id="KW-0401">Integrin</keyword>
<gene>
    <name evidence="2" type="ORF">PoB_007109800</name>
</gene>
<keyword evidence="2" id="KW-0808">Transferase</keyword>
<dbReference type="AlphaFoldDB" id="A0AAV4DJZ9"/>
<organism evidence="2 3">
    <name type="scientific">Plakobranchus ocellatus</name>
    <dbReference type="NCBI Taxonomy" id="259542"/>
    <lineage>
        <taxon>Eukaryota</taxon>
        <taxon>Metazoa</taxon>
        <taxon>Spiralia</taxon>
        <taxon>Lophotrochozoa</taxon>
        <taxon>Mollusca</taxon>
        <taxon>Gastropoda</taxon>
        <taxon>Heterobranchia</taxon>
        <taxon>Euthyneura</taxon>
        <taxon>Panpulmonata</taxon>
        <taxon>Sacoglossa</taxon>
        <taxon>Placobranchoidea</taxon>
        <taxon>Plakobranchidae</taxon>
        <taxon>Plakobranchus</taxon>
    </lineage>
</organism>
<dbReference type="EMBL" id="BLXT01007977">
    <property type="protein sequence ID" value="GFO44593.1"/>
    <property type="molecule type" value="Genomic_DNA"/>
</dbReference>
<dbReference type="InterPro" id="IPR015655">
    <property type="entry name" value="PP2C"/>
</dbReference>
<dbReference type="InterPro" id="IPR001932">
    <property type="entry name" value="PPM-type_phosphatase-like_dom"/>
</dbReference>